<organism evidence="6 7">
    <name type="scientific">Mollisia scopiformis</name>
    <name type="common">Conifer needle endophyte fungus</name>
    <name type="synonym">Phialocephala scopiformis</name>
    <dbReference type="NCBI Taxonomy" id="149040"/>
    <lineage>
        <taxon>Eukaryota</taxon>
        <taxon>Fungi</taxon>
        <taxon>Dikarya</taxon>
        <taxon>Ascomycota</taxon>
        <taxon>Pezizomycotina</taxon>
        <taxon>Leotiomycetes</taxon>
        <taxon>Helotiales</taxon>
        <taxon>Mollisiaceae</taxon>
        <taxon>Mollisia</taxon>
    </lineage>
</organism>
<dbReference type="KEGG" id="psco:LY89DRAFT_689606"/>
<dbReference type="PANTHER" id="PTHR31001:SF87">
    <property type="entry name" value="COL-21"/>
    <property type="match status" value="1"/>
</dbReference>
<dbReference type="SUPFAM" id="SSF57701">
    <property type="entry name" value="Zn2/Cys6 DNA-binding domain"/>
    <property type="match status" value="1"/>
</dbReference>
<reference evidence="6 7" key="1">
    <citation type="submission" date="2015-10" db="EMBL/GenBank/DDBJ databases">
        <title>Full genome of DAOMC 229536 Phialocephala scopiformis, a fungal endophyte of spruce producing the potent anti-insectan compound rugulosin.</title>
        <authorList>
            <consortium name="DOE Joint Genome Institute"/>
            <person name="Walker A.K."/>
            <person name="Frasz S.L."/>
            <person name="Seifert K.A."/>
            <person name="Miller J.D."/>
            <person name="Mondo S.J."/>
            <person name="Labutti K."/>
            <person name="Lipzen A."/>
            <person name="Dockter R."/>
            <person name="Kennedy M."/>
            <person name="Grigoriev I.V."/>
            <person name="Spatafora J.W."/>
        </authorList>
    </citation>
    <scope>NUCLEOTIDE SEQUENCE [LARGE SCALE GENOMIC DNA]</scope>
    <source>
        <strain evidence="6 7">CBS 120377</strain>
    </source>
</reference>
<evidence type="ECO:0000256" key="4">
    <source>
        <dbReference type="SAM" id="MobiDB-lite"/>
    </source>
</evidence>
<evidence type="ECO:0000256" key="1">
    <source>
        <dbReference type="ARBA" id="ARBA00004123"/>
    </source>
</evidence>
<evidence type="ECO:0000256" key="2">
    <source>
        <dbReference type="ARBA" id="ARBA00022723"/>
    </source>
</evidence>
<dbReference type="OrthoDB" id="5344325at2759"/>
<dbReference type="GO" id="GO:0006351">
    <property type="term" value="P:DNA-templated transcription"/>
    <property type="evidence" value="ECO:0007669"/>
    <property type="project" value="InterPro"/>
</dbReference>
<name>A0A132BD21_MOLSC</name>
<dbReference type="PROSITE" id="PS00463">
    <property type="entry name" value="ZN2_CY6_FUNGAL_1"/>
    <property type="match status" value="1"/>
</dbReference>
<dbReference type="PROSITE" id="PS50048">
    <property type="entry name" value="ZN2_CY6_FUNGAL_2"/>
    <property type="match status" value="1"/>
</dbReference>
<accession>A0A132BD21</accession>
<keyword evidence="7" id="KW-1185">Reference proteome</keyword>
<evidence type="ECO:0000256" key="3">
    <source>
        <dbReference type="ARBA" id="ARBA00023242"/>
    </source>
</evidence>
<dbReference type="Gene3D" id="4.10.240.10">
    <property type="entry name" value="Zn(2)-C6 fungal-type DNA-binding domain"/>
    <property type="match status" value="1"/>
</dbReference>
<evidence type="ECO:0000313" key="6">
    <source>
        <dbReference type="EMBL" id="KUJ10325.1"/>
    </source>
</evidence>
<dbReference type="GO" id="GO:0003677">
    <property type="term" value="F:DNA binding"/>
    <property type="evidence" value="ECO:0007669"/>
    <property type="project" value="InterPro"/>
</dbReference>
<dbReference type="GO" id="GO:0005634">
    <property type="term" value="C:nucleus"/>
    <property type="evidence" value="ECO:0007669"/>
    <property type="project" value="UniProtKB-SubCell"/>
</dbReference>
<sequence>MDGPPIAKRRRIVTTCSECHRRKQKCDRRKPCNICLARNLPDRCSYSDPTVGPRLNKSSNASLDENFSALTHVEDQENVSPPASRGFNIAEQIGYSPMKGSNVFMDLQHQLLKDDTTGNLSLPNVAQERVEPEQWEDQFWTLVAKLPSKSVSEDLIGIFMSEMNWHTGFFERYYIQQLYKTWQEIQTRTDAPKQPSLKDVSRDVLYFPALLFQICAVALHFMPPDSAMIKVLNVEEMIHRNRLSERYSDHGMKIMDILDRHRPTITSVQHDLMRALWLKDCGRGTESWHALSTSTRQAQELNMHRQARVDQSGTVAETLTRLWKDEYRRRLWVILFIWDSHMSMMLGRPRLINLDDCDIQVPIDCKFPDEPSTVVPTAIRNARDNEMPVPISGHLFRYSIAQLVHEMKTNGANRRHPKDYTSIQALHEKAVALMDGLPAYLRTQNPDKSWDLRLPWIPRQREQILDNATSFLLALHRPHIHSSPKSRKAAIQAAIVILESQERVFEITRQYQYRLFGLAFFTIDAGFFLCSTTIMYPSTDRDSSRRIDVCLQEGIKRLEILEHNNAIAGSGLRLLRHCYQLLQNASTTRDTYTEPASHVPETVQQPEGNDQGNEIPNAFDTFHSDGLHTYDVPDQIHFPSTSDLTGFANINEFDSSYWIEQMNQIPFVSMDDATVANPWDFPFI</sequence>
<dbReference type="SMART" id="SM00066">
    <property type="entry name" value="GAL4"/>
    <property type="match status" value="1"/>
</dbReference>
<comment type="subcellular location">
    <subcellularLocation>
        <location evidence="1">Nucleus</location>
    </subcellularLocation>
</comment>
<dbReference type="InterPro" id="IPR036864">
    <property type="entry name" value="Zn2-C6_fun-type_DNA-bd_sf"/>
</dbReference>
<keyword evidence="3" id="KW-0539">Nucleus</keyword>
<dbReference type="SMART" id="SM00906">
    <property type="entry name" value="Fungal_trans"/>
    <property type="match status" value="1"/>
</dbReference>
<evidence type="ECO:0000259" key="5">
    <source>
        <dbReference type="PROSITE" id="PS50048"/>
    </source>
</evidence>
<dbReference type="Pfam" id="PF04082">
    <property type="entry name" value="Fungal_trans"/>
    <property type="match status" value="1"/>
</dbReference>
<gene>
    <name evidence="6" type="ORF">LY89DRAFT_689606</name>
</gene>
<dbReference type="Proteomes" id="UP000070700">
    <property type="component" value="Unassembled WGS sequence"/>
</dbReference>
<feature type="region of interest" description="Disordered" evidence="4">
    <location>
        <begin position="592"/>
        <end position="614"/>
    </location>
</feature>
<dbReference type="AlphaFoldDB" id="A0A132BD21"/>
<dbReference type="STRING" id="149040.A0A132BD21"/>
<protein>
    <recommendedName>
        <fullName evidence="5">Zn(2)-C6 fungal-type domain-containing protein</fullName>
    </recommendedName>
</protein>
<dbReference type="InterPro" id="IPR050613">
    <property type="entry name" value="Sec_Metabolite_Reg"/>
</dbReference>
<dbReference type="PANTHER" id="PTHR31001">
    <property type="entry name" value="UNCHARACTERIZED TRANSCRIPTIONAL REGULATORY PROTEIN"/>
    <property type="match status" value="1"/>
</dbReference>
<dbReference type="InterPro" id="IPR001138">
    <property type="entry name" value="Zn2Cys6_DnaBD"/>
</dbReference>
<feature type="compositionally biased region" description="Polar residues" evidence="4">
    <location>
        <begin position="602"/>
        <end position="614"/>
    </location>
</feature>
<dbReference type="InParanoid" id="A0A132BD21"/>
<proteinExistence type="predicted"/>
<evidence type="ECO:0000313" key="7">
    <source>
        <dbReference type="Proteomes" id="UP000070700"/>
    </source>
</evidence>
<keyword evidence="2" id="KW-0479">Metal-binding</keyword>
<dbReference type="GO" id="GO:0000981">
    <property type="term" value="F:DNA-binding transcription factor activity, RNA polymerase II-specific"/>
    <property type="evidence" value="ECO:0007669"/>
    <property type="project" value="InterPro"/>
</dbReference>
<feature type="domain" description="Zn(2)-C6 fungal-type" evidence="5">
    <location>
        <begin position="15"/>
        <end position="46"/>
    </location>
</feature>
<dbReference type="Pfam" id="PF00172">
    <property type="entry name" value="Zn_clus"/>
    <property type="match status" value="1"/>
</dbReference>
<dbReference type="InterPro" id="IPR007219">
    <property type="entry name" value="XnlR_reg_dom"/>
</dbReference>
<dbReference type="EMBL" id="KQ947429">
    <property type="protein sequence ID" value="KUJ10325.1"/>
    <property type="molecule type" value="Genomic_DNA"/>
</dbReference>
<dbReference type="GO" id="GO:0008270">
    <property type="term" value="F:zinc ion binding"/>
    <property type="evidence" value="ECO:0007669"/>
    <property type="project" value="InterPro"/>
</dbReference>
<dbReference type="GeneID" id="28825663"/>
<dbReference type="CDD" id="cd12148">
    <property type="entry name" value="fungal_TF_MHR"/>
    <property type="match status" value="1"/>
</dbReference>
<dbReference type="RefSeq" id="XP_018064680.1">
    <property type="nucleotide sequence ID" value="XM_018215937.1"/>
</dbReference>
<dbReference type="CDD" id="cd00067">
    <property type="entry name" value="GAL4"/>
    <property type="match status" value="1"/>
</dbReference>